<dbReference type="EMBL" id="BPLR01020867">
    <property type="protein sequence ID" value="GIX83431.1"/>
    <property type="molecule type" value="Genomic_DNA"/>
</dbReference>
<proteinExistence type="predicted"/>
<gene>
    <name evidence="1" type="ORF">CEXT_309641</name>
</gene>
<accession>A0AAV4NFC6</accession>
<name>A0AAV4NFC6_CAEEX</name>
<dbReference type="AlphaFoldDB" id="A0AAV4NFC6"/>
<sequence length="112" mass="12963">MARTDSLNAPRQKLRAPWFTRLSVGDKRAHYSRRVFLSAVDNQGSFVFRRDVWLMRSCRGSGLIKSAAVVLNPLLNLRLWWKITCVAHTGMAKNSRFFCANWIERVLLLKVN</sequence>
<comment type="caution">
    <text evidence="1">The sequence shown here is derived from an EMBL/GenBank/DDBJ whole genome shotgun (WGS) entry which is preliminary data.</text>
</comment>
<protein>
    <submittedName>
        <fullName evidence="1">Uncharacterized protein</fullName>
    </submittedName>
</protein>
<keyword evidence="2" id="KW-1185">Reference proteome</keyword>
<reference evidence="1 2" key="1">
    <citation type="submission" date="2021-06" db="EMBL/GenBank/DDBJ databases">
        <title>Caerostris extrusa draft genome.</title>
        <authorList>
            <person name="Kono N."/>
            <person name="Arakawa K."/>
        </authorList>
    </citation>
    <scope>NUCLEOTIDE SEQUENCE [LARGE SCALE GENOMIC DNA]</scope>
</reference>
<evidence type="ECO:0000313" key="2">
    <source>
        <dbReference type="Proteomes" id="UP001054945"/>
    </source>
</evidence>
<dbReference type="Proteomes" id="UP001054945">
    <property type="component" value="Unassembled WGS sequence"/>
</dbReference>
<evidence type="ECO:0000313" key="1">
    <source>
        <dbReference type="EMBL" id="GIX83431.1"/>
    </source>
</evidence>
<organism evidence="1 2">
    <name type="scientific">Caerostris extrusa</name>
    <name type="common">Bark spider</name>
    <name type="synonym">Caerostris bankana</name>
    <dbReference type="NCBI Taxonomy" id="172846"/>
    <lineage>
        <taxon>Eukaryota</taxon>
        <taxon>Metazoa</taxon>
        <taxon>Ecdysozoa</taxon>
        <taxon>Arthropoda</taxon>
        <taxon>Chelicerata</taxon>
        <taxon>Arachnida</taxon>
        <taxon>Araneae</taxon>
        <taxon>Araneomorphae</taxon>
        <taxon>Entelegynae</taxon>
        <taxon>Araneoidea</taxon>
        <taxon>Araneidae</taxon>
        <taxon>Caerostris</taxon>
    </lineage>
</organism>